<accession>N1MSJ0</accession>
<sequence length="84" mass="9611">MNVDHDERTRWRWNGDADKPTFTPSILVRTGRAVDPSYEWEEGDPPEVCHSFVTDGRIQFLTDCTHAFAGQTVDIPVFDGKDEK</sequence>
<dbReference type="Proteomes" id="UP000013201">
    <property type="component" value="Unassembled WGS sequence"/>
</dbReference>
<name>N1MSJ0_9SPHN</name>
<comment type="caution">
    <text evidence="1">The sequence shown here is derived from an EMBL/GenBank/DDBJ whole genome shotgun (WGS) entry which is preliminary data.</text>
</comment>
<gene>
    <name evidence="1" type="ORF">EBBID32_45210</name>
</gene>
<dbReference type="Pfam" id="PF20137">
    <property type="entry name" value="BubE"/>
    <property type="match status" value="1"/>
</dbReference>
<protein>
    <submittedName>
        <fullName evidence="1">Uncharacterized protein</fullName>
    </submittedName>
</protein>
<keyword evidence="2" id="KW-1185">Reference proteome</keyword>
<reference evidence="1 2" key="1">
    <citation type="submission" date="2013-03" db="EMBL/GenBank/DDBJ databases">
        <authorList>
            <person name="Le V."/>
        </authorList>
    </citation>
    <scope>NUCLEOTIDE SEQUENCE [LARGE SCALE GENOMIC DNA]</scope>
    <source>
        <strain evidence="1 2">BiD32</strain>
    </source>
</reference>
<proteinExistence type="predicted"/>
<dbReference type="AlphaFoldDB" id="N1MSJ0"/>
<evidence type="ECO:0000313" key="2">
    <source>
        <dbReference type="Proteomes" id="UP000013201"/>
    </source>
</evidence>
<organism evidence="1 2">
    <name type="scientific">Sphingobium indicum BiD32</name>
    <dbReference type="NCBI Taxonomy" id="1301087"/>
    <lineage>
        <taxon>Bacteria</taxon>
        <taxon>Pseudomonadati</taxon>
        <taxon>Pseudomonadota</taxon>
        <taxon>Alphaproteobacteria</taxon>
        <taxon>Sphingomonadales</taxon>
        <taxon>Sphingomonadaceae</taxon>
        <taxon>Sphingobium</taxon>
    </lineage>
</organism>
<evidence type="ECO:0000313" key="1">
    <source>
        <dbReference type="EMBL" id="CCW20150.1"/>
    </source>
</evidence>
<dbReference type="EMBL" id="CAVK010000250">
    <property type="protein sequence ID" value="CCW20150.1"/>
    <property type="molecule type" value="Genomic_DNA"/>
</dbReference>
<reference evidence="2" key="2">
    <citation type="submission" date="2013-04" db="EMBL/GenBank/DDBJ databases">
        <title>Bisphenol A degrading Sphingobium sp. strain BiD32.</title>
        <authorList>
            <person name="Nielsen J.L."/>
            <person name="Zhou N.A."/>
            <person name="Kjeldal H."/>
        </authorList>
    </citation>
    <scope>NUCLEOTIDE SEQUENCE [LARGE SCALE GENOMIC DNA]</scope>
    <source>
        <strain evidence="2">BiD32</strain>
    </source>
</reference>
<dbReference type="InterPro" id="IPR045384">
    <property type="entry name" value="DUF6527"/>
</dbReference>